<dbReference type="Pfam" id="PF00072">
    <property type="entry name" value="Response_reg"/>
    <property type="match status" value="1"/>
</dbReference>
<keyword evidence="4" id="KW-0808">Transferase</keyword>
<sequence>MYHQKKLENNSYYFILSIGIFVIFVLSMFISIDESGQPQAERGTLDLSGWNLEQEGIIQLNGYWEFYPRKLYEPTDFTIQESFNKEYKYVPSGWHFLDEFGNNSPFGYATYRLNVINLQENEQLGLKVMGIRYSYKVFVDGVEVLASGHPSTSRKDYEMKNIPKQAIFTPKQDSVEIVIQAANFDYISSGIGIPIYFGHAQDILLKTKRNIFLETAGAAFFLVLGICYISIYWMARRDLNYFYAGSAFLIFSVLISMYGQSIFVQMFPDVNFNLYLKVKMAVTFIVIPFIMNYMRTVLSEWKYSKIFYIPIILFGGYCLSIIILPTHYYFLAFSFIMPLVIAFLIITWIIALYHERRGFYGKLSKNEMRFIVIILQIISLMCLDAILYYYSMKNNNYFGIAATLFLALVISIFLAYNYFRAYLTMEDQTKQLKKADKMKDDFLFRTSHELITPLHGIISISETLLQDKKNELTPNLEERLELIQSTSYRLVNLVNDILDFARIKEGYLHIVMAKIDIRNIVNIISEIFNHSLVRKGNQLSVNINADAHCILADENRVFQVLANLVNNSLKNTTQGIIRISSEVQGEKIIVYVEDNGVGIPLHEQEHILLPYVQGESNMGSKGLGLGLSISKELMELMGGALSLEWSEEGKGTCFRLEFQAPSTQDSPAQEAHKMIINGDEIEKRSLDSTKITKNYKVLVVDDEELNVEVHSSLLKADGYEVYEAFSGEEALQLLENNKLDIILLDVMLPKMSGYDVCRKIRENYSILELPILFNSVRSRPEDVAAGLAVGGNDFIIKPYDSGELKARVQTLLLMKQLYVDAMRNEMAYRQSQIKPHFVYNALNSITSLCYVDGEKAAELLANFSKYLRIIFTLDHSNVMISVEQEIDLINAYIEIEKVRYGNRLKVKTSIDEHLMSCKILPLIIEPLVENAILHGISKKDKGGEVILSISLHGDKIKIQIKDNGIGMSNEKIEESLNNNLSSDGIGINNINERLKMIEDSSLIIDSKKGKGTNITMYFPLIY</sequence>
<proteinExistence type="predicted"/>
<feature type="domain" description="Histidine kinase" evidence="9">
    <location>
        <begin position="920"/>
        <end position="1022"/>
    </location>
</feature>
<dbReference type="SUPFAM" id="SSF49785">
    <property type="entry name" value="Galactose-binding domain-like"/>
    <property type="match status" value="1"/>
</dbReference>
<feature type="modified residue" description="4-aspartylphosphate" evidence="7">
    <location>
        <position position="745"/>
    </location>
</feature>
<feature type="domain" description="Response regulatory" evidence="10">
    <location>
        <begin position="696"/>
        <end position="812"/>
    </location>
</feature>
<feature type="transmembrane region" description="Helical" evidence="8">
    <location>
        <begin position="330"/>
        <end position="350"/>
    </location>
</feature>
<name>A0A1E5G0Z3_9FIRM</name>
<dbReference type="Gene3D" id="1.10.287.130">
    <property type="match status" value="1"/>
</dbReference>
<dbReference type="GO" id="GO:0000155">
    <property type="term" value="F:phosphorelay sensor kinase activity"/>
    <property type="evidence" value="ECO:0007669"/>
    <property type="project" value="InterPro"/>
</dbReference>
<dbReference type="InterPro" id="IPR001789">
    <property type="entry name" value="Sig_transdc_resp-reg_receiver"/>
</dbReference>
<feature type="transmembrane region" description="Helical" evidence="8">
    <location>
        <begin position="274"/>
        <end position="294"/>
    </location>
</feature>
<accession>A0A1E5G0Z3</accession>
<evidence type="ECO:0000256" key="1">
    <source>
        <dbReference type="ARBA" id="ARBA00000085"/>
    </source>
</evidence>
<dbReference type="InterPro" id="IPR011006">
    <property type="entry name" value="CheY-like_superfamily"/>
</dbReference>
<comment type="caution">
    <text evidence="11">The sequence shown here is derived from an EMBL/GenBank/DDBJ whole genome shotgun (WGS) entry which is preliminary data.</text>
</comment>
<dbReference type="RefSeq" id="WP_069643585.1">
    <property type="nucleotide sequence ID" value="NZ_MIJE01000031.1"/>
</dbReference>
<keyword evidence="12" id="KW-1185">Reference proteome</keyword>
<dbReference type="InterPro" id="IPR036890">
    <property type="entry name" value="HATPase_C_sf"/>
</dbReference>
<organism evidence="11 12">
    <name type="scientific">Desulfuribacillus alkaliarsenatis</name>
    <dbReference type="NCBI Taxonomy" id="766136"/>
    <lineage>
        <taxon>Bacteria</taxon>
        <taxon>Bacillati</taxon>
        <taxon>Bacillota</taxon>
        <taxon>Desulfuribacillia</taxon>
        <taxon>Desulfuribacillales</taxon>
        <taxon>Desulfuribacillaceae</taxon>
        <taxon>Desulfuribacillus</taxon>
    </lineage>
</organism>
<evidence type="ECO:0000256" key="5">
    <source>
        <dbReference type="ARBA" id="ARBA00022777"/>
    </source>
</evidence>
<dbReference type="CDD" id="cd00082">
    <property type="entry name" value="HisKA"/>
    <property type="match status" value="1"/>
</dbReference>
<feature type="domain" description="Histidine kinase" evidence="9">
    <location>
        <begin position="445"/>
        <end position="662"/>
    </location>
</feature>
<dbReference type="GO" id="GO:0009927">
    <property type="term" value="F:histidine phosphotransfer kinase activity"/>
    <property type="evidence" value="ECO:0007669"/>
    <property type="project" value="TreeGrafter"/>
</dbReference>
<dbReference type="InterPro" id="IPR010559">
    <property type="entry name" value="Sig_transdc_His_kin_internal"/>
</dbReference>
<dbReference type="SUPFAM" id="SSF47384">
    <property type="entry name" value="Homodimeric domain of signal transducing histidine kinase"/>
    <property type="match status" value="1"/>
</dbReference>
<feature type="transmembrane region" description="Helical" evidence="8">
    <location>
        <begin position="241"/>
        <end position="262"/>
    </location>
</feature>
<dbReference type="Gene3D" id="3.30.565.10">
    <property type="entry name" value="Histidine kinase-like ATPase, C-terminal domain"/>
    <property type="match status" value="2"/>
</dbReference>
<dbReference type="Pfam" id="PF02518">
    <property type="entry name" value="HATPase_c"/>
    <property type="match status" value="2"/>
</dbReference>
<dbReference type="InterPro" id="IPR004358">
    <property type="entry name" value="Sig_transdc_His_kin-like_C"/>
</dbReference>
<feature type="transmembrane region" description="Helical" evidence="8">
    <location>
        <begin position="211"/>
        <end position="234"/>
    </location>
</feature>
<keyword evidence="8" id="KW-0472">Membrane</keyword>
<dbReference type="SMART" id="SM00388">
    <property type="entry name" value="HisKA"/>
    <property type="match status" value="1"/>
</dbReference>
<evidence type="ECO:0000313" key="11">
    <source>
        <dbReference type="EMBL" id="OEF96576.1"/>
    </source>
</evidence>
<dbReference type="InterPro" id="IPR036097">
    <property type="entry name" value="HisK_dim/P_sf"/>
</dbReference>
<dbReference type="EC" id="2.7.13.3" evidence="2"/>
<feature type="transmembrane region" description="Helical" evidence="8">
    <location>
        <begin position="397"/>
        <end position="419"/>
    </location>
</feature>
<evidence type="ECO:0000256" key="7">
    <source>
        <dbReference type="PROSITE-ProRule" id="PRU00169"/>
    </source>
</evidence>
<protein>
    <recommendedName>
        <fullName evidence="2">histidine kinase</fullName>
        <ecNumber evidence="2">2.7.13.3</ecNumber>
    </recommendedName>
</protein>
<dbReference type="InterPro" id="IPR005467">
    <property type="entry name" value="His_kinase_dom"/>
</dbReference>
<evidence type="ECO:0000256" key="3">
    <source>
        <dbReference type="ARBA" id="ARBA00022553"/>
    </source>
</evidence>
<dbReference type="EMBL" id="MIJE01000031">
    <property type="protein sequence ID" value="OEF96576.1"/>
    <property type="molecule type" value="Genomic_DNA"/>
</dbReference>
<dbReference type="InterPro" id="IPR008979">
    <property type="entry name" value="Galactose-bd-like_sf"/>
</dbReference>
<gene>
    <name evidence="11" type="ORF">BHF68_07985</name>
</gene>
<dbReference type="Pfam" id="PF06580">
    <property type="entry name" value="His_kinase"/>
    <property type="match status" value="1"/>
</dbReference>
<feature type="transmembrane region" description="Helical" evidence="8">
    <location>
        <begin position="306"/>
        <end position="324"/>
    </location>
</feature>
<evidence type="ECO:0000256" key="6">
    <source>
        <dbReference type="ARBA" id="ARBA00023012"/>
    </source>
</evidence>
<evidence type="ECO:0000259" key="9">
    <source>
        <dbReference type="PROSITE" id="PS50109"/>
    </source>
</evidence>
<comment type="catalytic activity">
    <reaction evidence="1">
        <text>ATP + protein L-histidine = ADP + protein N-phospho-L-histidine.</text>
        <dbReference type="EC" id="2.7.13.3"/>
    </reaction>
</comment>
<evidence type="ECO:0000259" key="10">
    <source>
        <dbReference type="PROSITE" id="PS50110"/>
    </source>
</evidence>
<keyword evidence="6" id="KW-0902">Two-component regulatory system</keyword>
<dbReference type="Proteomes" id="UP000094296">
    <property type="component" value="Unassembled WGS sequence"/>
</dbReference>
<dbReference type="Pfam" id="PF00512">
    <property type="entry name" value="HisKA"/>
    <property type="match status" value="1"/>
</dbReference>
<dbReference type="PANTHER" id="PTHR43047:SF72">
    <property type="entry name" value="OSMOSENSING HISTIDINE PROTEIN KINASE SLN1"/>
    <property type="match status" value="1"/>
</dbReference>
<dbReference type="PROSITE" id="PS50110">
    <property type="entry name" value="RESPONSE_REGULATORY"/>
    <property type="match status" value="1"/>
</dbReference>
<dbReference type="PRINTS" id="PR00344">
    <property type="entry name" value="BCTRLSENSOR"/>
</dbReference>
<dbReference type="PROSITE" id="PS50109">
    <property type="entry name" value="HIS_KIN"/>
    <property type="match status" value="2"/>
</dbReference>
<feature type="transmembrane region" description="Helical" evidence="8">
    <location>
        <begin position="12"/>
        <end position="32"/>
    </location>
</feature>
<dbReference type="InterPro" id="IPR003594">
    <property type="entry name" value="HATPase_dom"/>
</dbReference>
<dbReference type="GO" id="GO:0005886">
    <property type="term" value="C:plasma membrane"/>
    <property type="evidence" value="ECO:0007669"/>
    <property type="project" value="TreeGrafter"/>
</dbReference>
<dbReference type="SMART" id="SM00448">
    <property type="entry name" value="REC"/>
    <property type="match status" value="1"/>
</dbReference>
<evidence type="ECO:0000313" key="12">
    <source>
        <dbReference type="Proteomes" id="UP000094296"/>
    </source>
</evidence>
<dbReference type="AlphaFoldDB" id="A0A1E5G0Z3"/>
<keyword evidence="5" id="KW-0418">Kinase</keyword>
<dbReference type="InterPro" id="IPR003661">
    <property type="entry name" value="HisK_dim/P_dom"/>
</dbReference>
<dbReference type="SMART" id="SM00387">
    <property type="entry name" value="HATPase_c"/>
    <property type="match status" value="2"/>
</dbReference>
<keyword evidence="8" id="KW-1133">Transmembrane helix</keyword>
<dbReference type="STRING" id="766136.BHF68_07985"/>
<dbReference type="OrthoDB" id="9809348at2"/>
<dbReference type="SUPFAM" id="SSF52172">
    <property type="entry name" value="CheY-like"/>
    <property type="match status" value="1"/>
</dbReference>
<dbReference type="PANTHER" id="PTHR43047">
    <property type="entry name" value="TWO-COMPONENT HISTIDINE PROTEIN KINASE"/>
    <property type="match status" value="1"/>
</dbReference>
<dbReference type="Gene3D" id="3.40.50.2300">
    <property type="match status" value="1"/>
</dbReference>
<keyword evidence="8" id="KW-0812">Transmembrane</keyword>
<evidence type="ECO:0000256" key="8">
    <source>
        <dbReference type="SAM" id="Phobius"/>
    </source>
</evidence>
<feature type="transmembrane region" description="Helical" evidence="8">
    <location>
        <begin position="370"/>
        <end position="391"/>
    </location>
</feature>
<dbReference type="SUPFAM" id="SSF55874">
    <property type="entry name" value="ATPase domain of HSP90 chaperone/DNA topoisomerase II/histidine kinase"/>
    <property type="match status" value="2"/>
</dbReference>
<keyword evidence="3 7" id="KW-0597">Phosphoprotein</keyword>
<evidence type="ECO:0000256" key="2">
    <source>
        <dbReference type="ARBA" id="ARBA00012438"/>
    </source>
</evidence>
<evidence type="ECO:0000256" key="4">
    <source>
        <dbReference type="ARBA" id="ARBA00022679"/>
    </source>
</evidence>
<reference evidence="11 12" key="1">
    <citation type="submission" date="2016-09" db="EMBL/GenBank/DDBJ databases">
        <title>Draft genome sequence for the type strain of Desulfuribacillus alkaliarsenatis AHT28, an obligately anaerobic, sulfidogenic bacterium isolated from Russian soda lake sediments.</title>
        <authorList>
            <person name="Abin C.A."/>
            <person name="Hollibaugh J.T."/>
        </authorList>
    </citation>
    <scope>NUCLEOTIDE SEQUENCE [LARGE SCALE GENOMIC DNA]</scope>
    <source>
        <strain evidence="11 12">AHT28</strain>
    </source>
</reference>